<evidence type="ECO:0000313" key="1">
    <source>
        <dbReference type="EMBL" id="SFU33585.1"/>
    </source>
</evidence>
<evidence type="ECO:0000313" key="2">
    <source>
        <dbReference type="Proteomes" id="UP000183926"/>
    </source>
</evidence>
<dbReference type="Proteomes" id="UP000183926">
    <property type="component" value="Unassembled WGS sequence"/>
</dbReference>
<accession>A0A1I7FBU0</accession>
<name>A0A1I7FBU0_9PROT</name>
<dbReference type="AlphaFoldDB" id="A0A1I7FBU0"/>
<organism evidence="1 2">
    <name type="scientific">Nitrosomonas eutropha</name>
    <dbReference type="NCBI Taxonomy" id="916"/>
    <lineage>
        <taxon>Bacteria</taxon>
        <taxon>Pseudomonadati</taxon>
        <taxon>Pseudomonadota</taxon>
        <taxon>Betaproteobacteria</taxon>
        <taxon>Nitrosomonadales</taxon>
        <taxon>Nitrosomonadaceae</taxon>
        <taxon>Nitrosomonas</taxon>
    </lineage>
</organism>
<proteinExistence type="predicted"/>
<gene>
    <name evidence="1" type="ORF">SAMN05216339_101399</name>
</gene>
<sequence>MSKSTTAKEKEDIFSQQRRYANEEDSLERIVPFSSIIDDGSRCFKMSKRW</sequence>
<protein>
    <submittedName>
        <fullName evidence="1">Type IV secretion system protein VirB4</fullName>
    </submittedName>
</protein>
<reference evidence="1 2" key="1">
    <citation type="submission" date="2016-10" db="EMBL/GenBank/DDBJ databases">
        <authorList>
            <person name="de Groot N.N."/>
        </authorList>
    </citation>
    <scope>NUCLEOTIDE SEQUENCE [LARGE SCALE GENOMIC DNA]</scope>
    <source>
        <strain evidence="1 2">Nm24</strain>
    </source>
</reference>
<dbReference type="EMBL" id="FPBL01000001">
    <property type="protein sequence ID" value="SFU33585.1"/>
    <property type="molecule type" value="Genomic_DNA"/>
</dbReference>
<dbReference type="RefSeq" id="WP_177217813.1">
    <property type="nucleotide sequence ID" value="NZ_FPBL01000001.1"/>
</dbReference>